<reference evidence="1 3" key="1">
    <citation type="submission" date="2020-01" db="EMBL/GenBank/DDBJ databases">
        <title>the WGS Modestobacter muralis CPCC 204518.</title>
        <authorList>
            <person name="Jiang Z."/>
        </authorList>
    </citation>
    <scope>NUCLEOTIDE SEQUENCE [LARGE SCALE GENOMIC DNA]</scope>
    <source>
        <strain evidence="1 3">DSM 100205</strain>
    </source>
</reference>
<evidence type="ECO:0000313" key="4">
    <source>
        <dbReference type="Proteomes" id="UP000471152"/>
    </source>
</evidence>
<evidence type="ECO:0008006" key="5">
    <source>
        <dbReference type="Google" id="ProtNLM"/>
    </source>
</evidence>
<protein>
    <recommendedName>
        <fullName evidence="5">Preprotein translocase subunit SecB</fullName>
    </recommendedName>
</protein>
<evidence type="ECO:0000313" key="3">
    <source>
        <dbReference type="Proteomes" id="UP000468828"/>
    </source>
</evidence>
<dbReference type="AlphaFoldDB" id="A0A6P0EY68"/>
<name>A0A6P0EY68_9ACTN</name>
<sequence length="152" mass="16800">MSDQELRTITHVRDLVELASLSDVVFYQLSGERVEEDEDAAGGEAHEAAHEEDAPLEVLARHDAERIQVRVRCEALSRQGRFVADVAAEFALAEPVAIEGAVLREFVERVGVMAAYPFVREGLHSTASKLRVQAPLLQLLRANQISLTPNQD</sequence>
<dbReference type="Proteomes" id="UP000471152">
    <property type="component" value="Unassembled WGS sequence"/>
</dbReference>
<dbReference type="EMBL" id="JAAGWB010000074">
    <property type="protein sequence ID" value="NEN53541.1"/>
    <property type="molecule type" value="Genomic_DNA"/>
</dbReference>
<dbReference type="RefSeq" id="WP_163613440.1">
    <property type="nucleotide sequence ID" value="NZ_JAAGWB010000074.1"/>
</dbReference>
<dbReference type="Proteomes" id="UP000468828">
    <property type="component" value="Unassembled WGS sequence"/>
</dbReference>
<evidence type="ECO:0000313" key="2">
    <source>
        <dbReference type="EMBL" id="NEN53541.1"/>
    </source>
</evidence>
<organism evidence="1 3">
    <name type="scientific">Modestobacter muralis</name>
    <dbReference type="NCBI Taxonomy" id="1608614"/>
    <lineage>
        <taxon>Bacteria</taxon>
        <taxon>Bacillati</taxon>
        <taxon>Actinomycetota</taxon>
        <taxon>Actinomycetes</taxon>
        <taxon>Geodermatophilales</taxon>
        <taxon>Geodermatophilaceae</taxon>
        <taxon>Modestobacter</taxon>
    </lineage>
</organism>
<keyword evidence="3" id="KW-1185">Reference proteome</keyword>
<dbReference type="EMBL" id="JAAGWH010000070">
    <property type="protein sequence ID" value="NEK96622.1"/>
    <property type="molecule type" value="Genomic_DNA"/>
</dbReference>
<comment type="caution">
    <text evidence="1">The sequence shown here is derived from an EMBL/GenBank/DDBJ whole genome shotgun (WGS) entry which is preliminary data.</text>
</comment>
<reference evidence="2 4" key="2">
    <citation type="submission" date="2020-02" db="EMBL/GenBank/DDBJ databases">
        <title>The WGS of Modestobacter muralis DSM 100205.</title>
        <authorList>
            <person name="Jiang Z."/>
        </authorList>
    </citation>
    <scope>NUCLEOTIDE SEQUENCE [LARGE SCALE GENOMIC DNA]</scope>
    <source>
        <strain evidence="2 4">DSM 100205</strain>
    </source>
</reference>
<gene>
    <name evidence="2" type="ORF">G3R41_21800</name>
    <name evidence="1" type="ORF">GCU67_20985</name>
</gene>
<accession>A0A6P0EY68</accession>
<proteinExistence type="predicted"/>
<evidence type="ECO:0000313" key="1">
    <source>
        <dbReference type="EMBL" id="NEK96622.1"/>
    </source>
</evidence>